<sequence length="188" mass="20333">MHFSPPASSLRRSACIAPQLRTSAAHFSTSTTRQTRNQVFDRVRDPASLSTYLSLSAKSSTPLLTLFTAGYCPTCRHVLPLVKQLVSSGVGDDATTNGVNFAEVEFDAPDNMELGQRYMITSLPTLLGFDGRREEVVARLVDGRKLADKQFLEEWIWEQAKRGGGGGGGGSSGEQGLFGGLFGSWKSQ</sequence>
<name>A0A9P9XZA0_9HYPO</name>
<protein>
    <submittedName>
        <fullName evidence="3">Thioredoxin-like protein</fullName>
    </submittedName>
</protein>
<dbReference type="EMBL" id="JAGIXG020000038">
    <property type="protein sequence ID" value="KAI6780059.1"/>
    <property type="molecule type" value="Genomic_DNA"/>
</dbReference>
<reference evidence="3" key="2">
    <citation type="submission" date="2022-07" db="EMBL/GenBank/DDBJ databases">
        <authorList>
            <person name="Goncalves M.F.M."/>
            <person name="Hilario S."/>
            <person name="Van De Peer Y."/>
            <person name="Esteves A.C."/>
            <person name="Alves A."/>
        </authorList>
    </citation>
    <scope>NUCLEOTIDE SEQUENCE</scope>
    <source>
        <strain evidence="3">MUM 19.33</strain>
    </source>
</reference>
<dbReference type="InterPro" id="IPR012336">
    <property type="entry name" value="Thioredoxin-like_fold"/>
</dbReference>
<dbReference type="GeneID" id="75834009"/>
<organism evidence="3 4">
    <name type="scientific">Emericellopsis cladophorae</name>
    <dbReference type="NCBI Taxonomy" id="2686198"/>
    <lineage>
        <taxon>Eukaryota</taxon>
        <taxon>Fungi</taxon>
        <taxon>Dikarya</taxon>
        <taxon>Ascomycota</taxon>
        <taxon>Pezizomycotina</taxon>
        <taxon>Sordariomycetes</taxon>
        <taxon>Hypocreomycetidae</taxon>
        <taxon>Hypocreales</taxon>
        <taxon>Bionectriaceae</taxon>
        <taxon>Emericellopsis</taxon>
    </lineage>
</organism>
<dbReference type="SUPFAM" id="SSF52833">
    <property type="entry name" value="Thioredoxin-like"/>
    <property type="match status" value="1"/>
</dbReference>
<evidence type="ECO:0000313" key="4">
    <source>
        <dbReference type="Proteomes" id="UP001055219"/>
    </source>
</evidence>
<dbReference type="InterPro" id="IPR036249">
    <property type="entry name" value="Thioredoxin-like_sf"/>
</dbReference>
<dbReference type="Pfam" id="PF13098">
    <property type="entry name" value="Thioredoxin_2"/>
    <property type="match status" value="1"/>
</dbReference>
<comment type="caution">
    <text evidence="3">The sequence shown here is derived from an EMBL/GenBank/DDBJ whole genome shotgun (WGS) entry which is preliminary data.</text>
</comment>
<feature type="compositionally biased region" description="Gly residues" evidence="1">
    <location>
        <begin position="162"/>
        <end position="182"/>
    </location>
</feature>
<dbReference type="CDD" id="cd02947">
    <property type="entry name" value="TRX_family"/>
    <property type="match status" value="1"/>
</dbReference>
<dbReference type="InterPro" id="IPR013766">
    <property type="entry name" value="Thioredoxin_domain"/>
</dbReference>
<evidence type="ECO:0000313" key="3">
    <source>
        <dbReference type="EMBL" id="KAI6780059.1"/>
    </source>
</evidence>
<gene>
    <name evidence="3" type="ORF">J7T54_007535</name>
</gene>
<dbReference type="AlphaFoldDB" id="A0A9P9XZA0"/>
<evidence type="ECO:0000259" key="2">
    <source>
        <dbReference type="PROSITE" id="PS51352"/>
    </source>
</evidence>
<dbReference type="PROSITE" id="PS51352">
    <property type="entry name" value="THIOREDOXIN_2"/>
    <property type="match status" value="1"/>
</dbReference>
<dbReference type="RefSeq" id="XP_051360915.1">
    <property type="nucleotide sequence ID" value="XM_051508005.1"/>
</dbReference>
<dbReference type="Proteomes" id="UP001055219">
    <property type="component" value="Unassembled WGS sequence"/>
</dbReference>
<proteinExistence type="predicted"/>
<accession>A0A9P9XZA0</accession>
<feature type="domain" description="Thioredoxin" evidence="2">
    <location>
        <begin position="18"/>
        <end position="161"/>
    </location>
</feature>
<dbReference type="Gene3D" id="3.40.30.10">
    <property type="entry name" value="Glutaredoxin"/>
    <property type="match status" value="1"/>
</dbReference>
<feature type="region of interest" description="Disordered" evidence="1">
    <location>
        <begin position="162"/>
        <end position="188"/>
    </location>
</feature>
<keyword evidence="4" id="KW-1185">Reference proteome</keyword>
<reference evidence="3" key="1">
    <citation type="journal article" date="2021" name="J Fungi (Basel)">
        <title>Genomic and Metabolomic Analyses of the Marine Fungus Emericellopsis cladophorae: Insights into Saltwater Adaptability Mechanisms and Its Biosynthetic Potential.</title>
        <authorList>
            <person name="Goncalves M.F.M."/>
            <person name="Hilario S."/>
            <person name="Van de Peer Y."/>
            <person name="Esteves A.C."/>
            <person name="Alves A."/>
        </authorList>
    </citation>
    <scope>NUCLEOTIDE SEQUENCE</scope>
    <source>
        <strain evidence="3">MUM 19.33</strain>
    </source>
</reference>
<dbReference type="OrthoDB" id="19690at2759"/>
<evidence type="ECO:0000256" key="1">
    <source>
        <dbReference type="SAM" id="MobiDB-lite"/>
    </source>
</evidence>